<evidence type="ECO:0000259" key="5">
    <source>
        <dbReference type="Pfam" id="PF07992"/>
    </source>
</evidence>
<evidence type="ECO:0000313" key="7">
    <source>
        <dbReference type="Proteomes" id="UP001140560"/>
    </source>
</evidence>
<dbReference type="GO" id="GO:0050660">
    <property type="term" value="F:flavin adenine dinucleotide binding"/>
    <property type="evidence" value="ECO:0007669"/>
    <property type="project" value="TreeGrafter"/>
</dbReference>
<feature type="domain" description="FAD/NAD(P)-binding" evidence="5">
    <location>
        <begin position="5"/>
        <end position="326"/>
    </location>
</feature>
<comment type="caution">
    <text evidence="6">The sequence shown here is derived from an EMBL/GenBank/DDBJ whole genome shotgun (WGS) entry which is preliminary data.</text>
</comment>
<keyword evidence="2" id="KW-0285">Flavoprotein</keyword>
<dbReference type="Gene3D" id="3.50.50.100">
    <property type="match status" value="1"/>
</dbReference>
<dbReference type="OrthoDB" id="202203at2759"/>
<protein>
    <recommendedName>
        <fullName evidence="5">FAD/NAD(P)-binding domain-containing protein</fullName>
    </recommendedName>
</protein>
<evidence type="ECO:0000256" key="1">
    <source>
        <dbReference type="ARBA" id="ARBA00006442"/>
    </source>
</evidence>
<comment type="similarity">
    <text evidence="1">Belongs to the FAD-dependent oxidoreductase family.</text>
</comment>
<gene>
    <name evidence="6" type="ORF">N0V83_006088</name>
</gene>
<keyword evidence="4" id="KW-0560">Oxidoreductase</keyword>
<dbReference type="Pfam" id="PF07992">
    <property type="entry name" value="Pyr_redox_2"/>
    <property type="match status" value="1"/>
</dbReference>
<dbReference type="PANTHER" id="PTHR43735">
    <property type="entry name" value="APOPTOSIS-INDUCING FACTOR 1"/>
    <property type="match status" value="1"/>
</dbReference>
<proteinExistence type="inferred from homology"/>
<dbReference type="PANTHER" id="PTHR43735:SF3">
    <property type="entry name" value="FERROPTOSIS SUPPRESSOR PROTEIN 1"/>
    <property type="match status" value="1"/>
</dbReference>
<dbReference type="EMBL" id="JAPEUY010000010">
    <property type="protein sequence ID" value="KAJ4369006.1"/>
    <property type="molecule type" value="Genomic_DNA"/>
</dbReference>
<accession>A0A9W8Y858</accession>
<dbReference type="PRINTS" id="PR00368">
    <property type="entry name" value="FADPNR"/>
</dbReference>
<evidence type="ECO:0000256" key="4">
    <source>
        <dbReference type="ARBA" id="ARBA00023002"/>
    </source>
</evidence>
<evidence type="ECO:0000313" key="6">
    <source>
        <dbReference type="EMBL" id="KAJ4369006.1"/>
    </source>
</evidence>
<organism evidence="6 7">
    <name type="scientific">Neocucurbitaria cava</name>
    <dbReference type="NCBI Taxonomy" id="798079"/>
    <lineage>
        <taxon>Eukaryota</taxon>
        <taxon>Fungi</taxon>
        <taxon>Dikarya</taxon>
        <taxon>Ascomycota</taxon>
        <taxon>Pezizomycotina</taxon>
        <taxon>Dothideomycetes</taxon>
        <taxon>Pleosporomycetidae</taxon>
        <taxon>Pleosporales</taxon>
        <taxon>Pleosporineae</taxon>
        <taxon>Cucurbitariaceae</taxon>
        <taxon>Neocucurbitaria</taxon>
    </lineage>
</organism>
<dbReference type="PRINTS" id="PR00411">
    <property type="entry name" value="PNDRDTASEI"/>
</dbReference>
<dbReference type="Proteomes" id="UP001140560">
    <property type="component" value="Unassembled WGS sequence"/>
</dbReference>
<evidence type="ECO:0000256" key="2">
    <source>
        <dbReference type="ARBA" id="ARBA00022630"/>
    </source>
</evidence>
<sequence>MSTESIVILGGSFAGLGAAHYAFKHVIPQLPKKDGVTYNVVMVNPSKDLYWRFAAPRACASKELMPTNKIFYPIEPAFKYAGTNFRFVQGTATHVDSAGQTVSVTTAGGEQQSILYAALVVATGFTTPSPLFTQTTDAAALESVYDVFQQSLKNAKTVVIGGGGPVGVETAGEIAELLNGKPGGWFASAPKTPKVKVTLVCGDKKLLPILREAISETAQQFLNKLGCDVVFNTKVVSATKAGEQEGAKTKVELSNGKTIEADIYIDATGMRPNTGFLPKEWLDNRNRLSCNPQTLRVEHSSATRIYAVGDVSSYARGGVMDMYEAVPVAMTNLKNDLISHISGKAHSGDRHYTANLKEQQVVPIGTQKGVGAFGGYRLPSMMVNFIKGKDYMIKQLAEGTMKGDAYTKDPKWTPVQQVGKAGLSSG</sequence>
<keyword evidence="3" id="KW-0274">FAD</keyword>
<dbReference type="GO" id="GO:0005737">
    <property type="term" value="C:cytoplasm"/>
    <property type="evidence" value="ECO:0007669"/>
    <property type="project" value="TreeGrafter"/>
</dbReference>
<dbReference type="InterPro" id="IPR023753">
    <property type="entry name" value="FAD/NAD-binding_dom"/>
</dbReference>
<dbReference type="AlphaFoldDB" id="A0A9W8Y858"/>
<keyword evidence="7" id="KW-1185">Reference proteome</keyword>
<evidence type="ECO:0000256" key="3">
    <source>
        <dbReference type="ARBA" id="ARBA00022827"/>
    </source>
</evidence>
<dbReference type="InterPro" id="IPR036188">
    <property type="entry name" value="FAD/NAD-bd_sf"/>
</dbReference>
<reference evidence="6" key="1">
    <citation type="submission" date="2022-10" db="EMBL/GenBank/DDBJ databases">
        <title>Tapping the CABI collections for fungal endophytes: first genome assemblies for Collariella, Neodidymelliopsis, Ascochyta clinopodiicola, Didymella pomorum, Didymosphaeria variabile, Neocosmospora piperis and Neocucurbitaria cava.</title>
        <authorList>
            <person name="Hill R."/>
        </authorList>
    </citation>
    <scope>NUCLEOTIDE SEQUENCE</scope>
    <source>
        <strain evidence="6">IMI 356814</strain>
    </source>
</reference>
<dbReference type="SUPFAM" id="SSF51905">
    <property type="entry name" value="FAD/NAD(P)-binding domain"/>
    <property type="match status" value="1"/>
</dbReference>
<dbReference type="GO" id="GO:0004174">
    <property type="term" value="F:electron-transferring-flavoprotein dehydrogenase activity"/>
    <property type="evidence" value="ECO:0007669"/>
    <property type="project" value="TreeGrafter"/>
</dbReference>
<name>A0A9W8Y858_9PLEO</name>